<dbReference type="PANTHER" id="PTHR21301">
    <property type="entry name" value="REVERSE TRANSCRIPTASE"/>
    <property type="match status" value="1"/>
</dbReference>
<dbReference type="Proteomes" id="UP001162162">
    <property type="component" value="Unassembled WGS sequence"/>
</dbReference>
<evidence type="ECO:0008006" key="3">
    <source>
        <dbReference type="Google" id="ProtNLM"/>
    </source>
</evidence>
<name>A0AAV8XCR4_9CUCU</name>
<evidence type="ECO:0000313" key="2">
    <source>
        <dbReference type="Proteomes" id="UP001162162"/>
    </source>
</evidence>
<comment type="caution">
    <text evidence="1">The sequence shown here is derived from an EMBL/GenBank/DDBJ whole genome shotgun (WGS) entry which is preliminary data.</text>
</comment>
<keyword evidence="2" id="KW-1185">Reference proteome</keyword>
<organism evidence="1 2">
    <name type="scientific">Aromia moschata</name>
    <dbReference type="NCBI Taxonomy" id="1265417"/>
    <lineage>
        <taxon>Eukaryota</taxon>
        <taxon>Metazoa</taxon>
        <taxon>Ecdysozoa</taxon>
        <taxon>Arthropoda</taxon>
        <taxon>Hexapoda</taxon>
        <taxon>Insecta</taxon>
        <taxon>Pterygota</taxon>
        <taxon>Neoptera</taxon>
        <taxon>Endopterygota</taxon>
        <taxon>Coleoptera</taxon>
        <taxon>Polyphaga</taxon>
        <taxon>Cucujiformia</taxon>
        <taxon>Chrysomeloidea</taxon>
        <taxon>Cerambycidae</taxon>
        <taxon>Cerambycinae</taxon>
        <taxon>Callichromatini</taxon>
        <taxon>Aromia</taxon>
    </lineage>
</organism>
<gene>
    <name evidence="1" type="ORF">NQ318_008053</name>
</gene>
<evidence type="ECO:0000313" key="1">
    <source>
        <dbReference type="EMBL" id="KAJ8936581.1"/>
    </source>
</evidence>
<reference evidence="1" key="1">
    <citation type="journal article" date="2023" name="Insect Mol. Biol.">
        <title>Genome sequencing provides insights into the evolution of gene families encoding plant cell wall-degrading enzymes in longhorned beetles.</title>
        <authorList>
            <person name="Shin N.R."/>
            <person name="Okamura Y."/>
            <person name="Kirsch R."/>
            <person name="Pauchet Y."/>
        </authorList>
    </citation>
    <scope>NUCLEOTIDE SEQUENCE</scope>
    <source>
        <strain evidence="1">AMC_N1</strain>
    </source>
</reference>
<dbReference type="AlphaFoldDB" id="A0AAV8XCR4"/>
<dbReference type="PANTHER" id="PTHR21301:SF10">
    <property type="entry name" value="REVERSE TRANSCRIPTASE DOMAIN-CONTAINING PROTEIN"/>
    <property type="match status" value="1"/>
</dbReference>
<sequence>MDKDQQPPLCVPTTEPIRKLNEQVLNCQYNYDFIITHYNVTEIGHDIAYCLRPDSKWEVYDDLKDTRLWCSGSETVVLVYTYNGEYLQQHEGTAMCNSLSPFVANLFMSKFETEAKDKFEYFPRVWFRYVDDIFAIHAGRVKISSGYLKTCAETKTAAIGTFSPVPQSAGNFLWDLHACLWITEVIHVLVQCAQLKELLLLPKLCVKTQEPQLVTEHNLKRADHNSRQLLVNSDPIAHRPPKRF</sequence>
<protein>
    <recommendedName>
        <fullName evidence="3">Reverse transcriptase domain-containing protein</fullName>
    </recommendedName>
</protein>
<accession>A0AAV8XCR4</accession>
<dbReference type="EMBL" id="JAPWTK010000733">
    <property type="protein sequence ID" value="KAJ8936581.1"/>
    <property type="molecule type" value="Genomic_DNA"/>
</dbReference>
<proteinExistence type="predicted"/>